<sequence>MPVALRHLREARDYIAQDNPAAADALVAGLMQRAELLTRFPLAGRIHGGTRRIMALPPTPYSLIYRVHPDRIAIHAVWHGARQWPPAG</sequence>
<name>A0ABV7BQK5_9PROT</name>
<organism evidence="1 2">
    <name type="scientific">Falsiroseomonas tokyonensis</name>
    <dbReference type="NCBI Taxonomy" id="430521"/>
    <lineage>
        <taxon>Bacteria</taxon>
        <taxon>Pseudomonadati</taxon>
        <taxon>Pseudomonadota</taxon>
        <taxon>Alphaproteobacteria</taxon>
        <taxon>Acetobacterales</taxon>
        <taxon>Roseomonadaceae</taxon>
        <taxon>Falsiroseomonas</taxon>
    </lineage>
</organism>
<dbReference type="Pfam" id="PF05016">
    <property type="entry name" value="ParE_toxin"/>
    <property type="match status" value="1"/>
</dbReference>
<evidence type="ECO:0000313" key="1">
    <source>
        <dbReference type="EMBL" id="MFC2999945.1"/>
    </source>
</evidence>
<comment type="caution">
    <text evidence="1">The sequence shown here is derived from an EMBL/GenBank/DDBJ whole genome shotgun (WGS) entry which is preliminary data.</text>
</comment>
<dbReference type="Proteomes" id="UP001595420">
    <property type="component" value="Unassembled WGS sequence"/>
</dbReference>
<accession>A0ABV7BQK5</accession>
<dbReference type="InterPro" id="IPR007712">
    <property type="entry name" value="RelE/ParE_toxin"/>
</dbReference>
<proteinExistence type="predicted"/>
<dbReference type="RefSeq" id="WP_216836018.1">
    <property type="nucleotide sequence ID" value="NZ_JAFNJS010000002.1"/>
</dbReference>
<dbReference type="InterPro" id="IPR051803">
    <property type="entry name" value="TA_system_RelE-like_toxin"/>
</dbReference>
<reference evidence="2" key="1">
    <citation type="journal article" date="2019" name="Int. J. Syst. Evol. Microbiol.">
        <title>The Global Catalogue of Microorganisms (GCM) 10K type strain sequencing project: providing services to taxonomists for standard genome sequencing and annotation.</title>
        <authorList>
            <consortium name="The Broad Institute Genomics Platform"/>
            <consortium name="The Broad Institute Genome Sequencing Center for Infectious Disease"/>
            <person name="Wu L."/>
            <person name="Ma J."/>
        </authorList>
    </citation>
    <scope>NUCLEOTIDE SEQUENCE [LARGE SCALE GENOMIC DNA]</scope>
    <source>
        <strain evidence="2">CGMCC 1.16855</strain>
    </source>
</reference>
<dbReference type="EMBL" id="JBHRSB010000002">
    <property type="protein sequence ID" value="MFC2999945.1"/>
    <property type="molecule type" value="Genomic_DNA"/>
</dbReference>
<gene>
    <name evidence="1" type="ORF">ACFOD3_08570</name>
</gene>
<keyword evidence="2" id="KW-1185">Reference proteome</keyword>
<dbReference type="PANTHER" id="PTHR33755">
    <property type="entry name" value="TOXIN PARE1-RELATED"/>
    <property type="match status" value="1"/>
</dbReference>
<protein>
    <submittedName>
        <fullName evidence="1">Type II toxin-antitoxin system RelE/ParE family toxin</fullName>
    </submittedName>
</protein>
<evidence type="ECO:0000313" key="2">
    <source>
        <dbReference type="Proteomes" id="UP001595420"/>
    </source>
</evidence>